<feature type="transmembrane region" description="Helical" evidence="8">
    <location>
        <begin position="250"/>
        <end position="273"/>
    </location>
</feature>
<keyword evidence="4" id="KW-1003">Cell membrane</keyword>
<gene>
    <name evidence="9" type="ORF">ACFSBH_10100</name>
</gene>
<feature type="transmembrane region" description="Helical" evidence="8">
    <location>
        <begin position="63"/>
        <end position="82"/>
    </location>
</feature>
<dbReference type="Proteomes" id="UP001597221">
    <property type="component" value="Unassembled WGS sequence"/>
</dbReference>
<evidence type="ECO:0000256" key="2">
    <source>
        <dbReference type="ARBA" id="ARBA00010145"/>
    </source>
</evidence>
<dbReference type="Pfam" id="PF03547">
    <property type="entry name" value="Mem_trans"/>
    <property type="match status" value="2"/>
</dbReference>
<protein>
    <submittedName>
        <fullName evidence="9">AEC family transporter</fullName>
    </submittedName>
</protein>
<evidence type="ECO:0000313" key="9">
    <source>
        <dbReference type="EMBL" id="MFD1608007.1"/>
    </source>
</evidence>
<feature type="transmembrane region" description="Helical" evidence="8">
    <location>
        <begin position="223"/>
        <end position="243"/>
    </location>
</feature>
<dbReference type="InterPro" id="IPR004776">
    <property type="entry name" value="Mem_transp_PIN-like"/>
</dbReference>
<dbReference type="InterPro" id="IPR038770">
    <property type="entry name" value="Na+/solute_symporter_sf"/>
</dbReference>
<proteinExistence type="inferred from homology"/>
<evidence type="ECO:0000256" key="1">
    <source>
        <dbReference type="ARBA" id="ARBA00004651"/>
    </source>
</evidence>
<dbReference type="EMBL" id="JBHUDE010000046">
    <property type="protein sequence ID" value="MFD1608007.1"/>
    <property type="molecule type" value="Genomic_DNA"/>
</dbReference>
<evidence type="ECO:0000256" key="4">
    <source>
        <dbReference type="ARBA" id="ARBA00022475"/>
    </source>
</evidence>
<evidence type="ECO:0000256" key="7">
    <source>
        <dbReference type="ARBA" id="ARBA00023136"/>
    </source>
</evidence>
<reference evidence="10" key="1">
    <citation type="journal article" date="2019" name="Int. J. Syst. Evol. Microbiol.">
        <title>The Global Catalogue of Microorganisms (GCM) 10K type strain sequencing project: providing services to taxonomists for standard genome sequencing and annotation.</title>
        <authorList>
            <consortium name="The Broad Institute Genomics Platform"/>
            <consortium name="The Broad Institute Genome Sequencing Center for Infectious Disease"/>
            <person name="Wu L."/>
            <person name="Ma J."/>
        </authorList>
    </citation>
    <scope>NUCLEOTIDE SEQUENCE [LARGE SCALE GENOMIC DNA]</scope>
    <source>
        <strain evidence="10">CGMCC 1.12376</strain>
    </source>
</reference>
<organism evidence="9 10">
    <name type="scientific">Oceanobacillus luteolus</name>
    <dbReference type="NCBI Taxonomy" id="1274358"/>
    <lineage>
        <taxon>Bacteria</taxon>
        <taxon>Bacillati</taxon>
        <taxon>Bacillota</taxon>
        <taxon>Bacilli</taxon>
        <taxon>Bacillales</taxon>
        <taxon>Bacillaceae</taxon>
        <taxon>Oceanobacillus</taxon>
    </lineage>
</organism>
<dbReference type="PANTHER" id="PTHR36838:SF1">
    <property type="entry name" value="SLR1864 PROTEIN"/>
    <property type="match status" value="1"/>
</dbReference>
<keyword evidence="10" id="KW-1185">Reference proteome</keyword>
<sequence length="306" mass="33532">MRLGRWSLALFIQVIVPIMLVFLSGFIIQRLRPMDVRSVSAVTLYILSPALIFITLYDADFNSGFLIIIFYMLLLFAVMVVLNKLLAKLFKWSPKTESASILATGFMNSGNYGLPVVLFSVGTAALPYAVFIMIIQSLMNNFFGIYYASRGKDGMRTALINVLKMPTTYAAILGVAFQYLQIPITDSIHSMISVVGEAAIPVMMVVLGMQLGSMTSLKLNWQVIASSVTLKMVGAPIFAYLFVTIFNIDPLLGTVLIIVSAMPTAATTTMYAIEFDTEPELVSSITFIATSVSIITIAIVLNLLQI</sequence>
<comment type="subcellular location">
    <subcellularLocation>
        <location evidence="1">Cell membrane</location>
        <topology evidence="1">Multi-pass membrane protein</topology>
    </subcellularLocation>
</comment>
<feature type="transmembrane region" description="Helical" evidence="8">
    <location>
        <begin position="158"/>
        <end position="180"/>
    </location>
</feature>
<evidence type="ECO:0000313" key="10">
    <source>
        <dbReference type="Proteomes" id="UP001597221"/>
    </source>
</evidence>
<evidence type="ECO:0000256" key="6">
    <source>
        <dbReference type="ARBA" id="ARBA00022989"/>
    </source>
</evidence>
<feature type="transmembrane region" description="Helical" evidence="8">
    <location>
        <begin position="6"/>
        <end position="27"/>
    </location>
</feature>
<evidence type="ECO:0000256" key="3">
    <source>
        <dbReference type="ARBA" id="ARBA00022448"/>
    </source>
</evidence>
<keyword evidence="3" id="KW-0813">Transport</keyword>
<feature type="transmembrane region" description="Helical" evidence="8">
    <location>
        <begin position="285"/>
        <end position="304"/>
    </location>
</feature>
<feature type="transmembrane region" description="Helical" evidence="8">
    <location>
        <begin position="192"/>
        <end position="211"/>
    </location>
</feature>
<evidence type="ECO:0000256" key="8">
    <source>
        <dbReference type="SAM" id="Phobius"/>
    </source>
</evidence>
<feature type="transmembrane region" description="Helical" evidence="8">
    <location>
        <begin position="39"/>
        <end position="57"/>
    </location>
</feature>
<feature type="transmembrane region" description="Helical" evidence="8">
    <location>
        <begin position="116"/>
        <end position="138"/>
    </location>
</feature>
<accession>A0ABW4HS82</accession>
<keyword evidence="7 8" id="KW-0472">Membrane</keyword>
<evidence type="ECO:0000256" key="5">
    <source>
        <dbReference type="ARBA" id="ARBA00022692"/>
    </source>
</evidence>
<comment type="similarity">
    <text evidence="2">Belongs to the auxin efflux carrier (TC 2.A.69) family.</text>
</comment>
<dbReference type="PANTHER" id="PTHR36838">
    <property type="entry name" value="AUXIN EFFLUX CARRIER FAMILY PROTEIN"/>
    <property type="match status" value="1"/>
</dbReference>
<keyword evidence="6 8" id="KW-1133">Transmembrane helix</keyword>
<keyword evidence="5 8" id="KW-0812">Transmembrane</keyword>
<dbReference type="Gene3D" id="1.20.1530.20">
    <property type="match status" value="2"/>
</dbReference>
<name>A0ABW4HS82_9BACI</name>
<comment type="caution">
    <text evidence="9">The sequence shown here is derived from an EMBL/GenBank/DDBJ whole genome shotgun (WGS) entry which is preliminary data.</text>
</comment>